<comment type="subcellular location">
    <subcellularLocation>
        <location evidence="1">Cytoplasm</location>
        <location evidence="1">Cytosol</location>
    </subcellularLocation>
    <subcellularLocation>
        <location evidence="15">Peroxisome membrane</location>
    </subcellularLocation>
</comment>
<reference evidence="21" key="1">
    <citation type="submission" date="2025-08" db="UniProtKB">
        <authorList>
            <consortium name="RefSeq"/>
        </authorList>
    </citation>
    <scope>IDENTIFICATION</scope>
    <source>
        <strain evidence="21">11010-0011.00</strain>
        <tissue evidence="21">Whole body</tissue>
    </source>
</reference>
<feature type="region of interest" description="Disordered" evidence="18">
    <location>
        <begin position="183"/>
        <end position="236"/>
    </location>
</feature>
<dbReference type="Gene3D" id="3.10.330.10">
    <property type="match status" value="1"/>
</dbReference>
<dbReference type="GO" id="GO:0005778">
    <property type="term" value="C:peroxisomal membrane"/>
    <property type="evidence" value="ECO:0007669"/>
    <property type="project" value="UniProtKB-SubCell"/>
</dbReference>
<dbReference type="Gene3D" id="2.40.40.20">
    <property type="match status" value="1"/>
</dbReference>
<evidence type="ECO:0000256" key="18">
    <source>
        <dbReference type="SAM" id="MobiDB-lite"/>
    </source>
</evidence>
<dbReference type="Pfam" id="PF09262">
    <property type="entry name" value="PEX-1N"/>
    <property type="match status" value="1"/>
</dbReference>
<dbReference type="InterPro" id="IPR009010">
    <property type="entry name" value="Asp_de-COase-like_dom_sf"/>
</dbReference>
<keyword evidence="4" id="KW-0963">Cytoplasm</keyword>
<evidence type="ECO:0000256" key="7">
    <source>
        <dbReference type="ARBA" id="ARBA00022741"/>
    </source>
</evidence>
<keyword evidence="8" id="KW-0378">Hydrolase</keyword>
<keyword evidence="20" id="KW-1185">Reference proteome</keyword>
<dbReference type="FunFam" id="1.10.8.60:FF:000105">
    <property type="entry name" value="PeRoXisome assembly factor"/>
    <property type="match status" value="1"/>
</dbReference>
<dbReference type="CDD" id="cd19526">
    <property type="entry name" value="RecA-like_PEX1_r2"/>
    <property type="match status" value="1"/>
</dbReference>
<keyword evidence="9" id="KW-0067">ATP-binding</keyword>
<dbReference type="GO" id="GO:0005524">
    <property type="term" value="F:ATP binding"/>
    <property type="evidence" value="ECO:0007669"/>
    <property type="project" value="UniProtKB-KW"/>
</dbReference>
<evidence type="ECO:0000256" key="8">
    <source>
        <dbReference type="ARBA" id="ARBA00022801"/>
    </source>
</evidence>
<evidence type="ECO:0000256" key="4">
    <source>
        <dbReference type="ARBA" id="ARBA00022490"/>
    </source>
</evidence>
<dbReference type="InterPro" id="IPR003960">
    <property type="entry name" value="ATPase_AAA_CS"/>
</dbReference>
<dbReference type="GeneID" id="115622628"/>
<evidence type="ECO:0000256" key="6">
    <source>
        <dbReference type="ARBA" id="ARBA00022737"/>
    </source>
</evidence>
<dbReference type="Gene3D" id="3.40.50.300">
    <property type="entry name" value="P-loop containing nucleotide triphosphate hydrolases"/>
    <property type="match status" value="2"/>
</dbReference>
<keyword evidence="11" id="KW-0472">Membrane</keyword>
<dbReference type="OrthoDB" id="5984265at2759"/>
<evidence type="ECO:0000256" key="17">
    <source>
        <dbReference type="ARBA" id="ARBA00064205"/>
    </source>
</evidence>
<feature type="compositionally biased region" description="Polar residues" evidence="18">
    <location>
        <begin position="208"/>
        <end position="230"/>
    </location>
</feature>
<evidence type="ECO:0000256" key="3">
    <source>
        <dbReference type="ARBA" id="ARBA00022448"/>
    </source>
</evidence>
<dbReference type="InterPro" id="IPR027417">
    <property type="entry name" value="P-loop_NTPase"/>
</dbReference>
<accession>A0A6J2TAW2</accession>
<comment type="similarity">
    <text evidence="2">Belongs to the AAA ATPase family.</text>
</comment>
<evidence type="ECO:0000256" key="16">
    <source>
        <dbReference type="ARBA" id="ARBA00048778"/>
    </source>
</evidence>
<proteinExistence type="inferred from homology"/>
<dbReference type="GO" id="GO:0016887">
    <property type="term" value="F:ATP hydrolysis activity"/>
    <property type="evidence" value="ECO:0007669"/>
    <property type="project" value="InterPro"/>
</dbReference>
<evidence type="ECO:0000256" key="10">
    <source>
        <dbReference type="ARBA" id="ARBA00022927"/>
    </source>
</evidence>
<dbReference type="InterPro" id="IPR041569">
    <property type="entry name" value="AAA_lid_3"/>
</dbReference>
<sequence>MFKRTFKVVYRPIRNNFLVLPDQYYGVVSTYDTGCLSLQYNGRVHYVSWSPQGGGGGGLKDTEIGINARAAKEIGLHENDLVKCALIADVLNLRSVHVTPVSAKDWEIIELSSEKISGSVLEQTRIVNSTQILLVWINKSMQVALTVDRLKPHLSYGRIDHNTELVIAPNLYKGLSNGIVADENDGGGKLSRSKTSAQLRSDEAPLTNGLSHSTTMSSVKDTLQRHNPQARNKRQDHMERIKKDLRHENARNFEFRVIRGLWQEQAQESDVYITRTHLPEFMDLDLFYCLRTAGEKEHYVRVRLLSDAELPATIHPSIEVNANLMKLLNLEELERVVLRPKTTVVNFVEKIELFAHKKTHYKIVENAFKRFVIERTNVAPMLFNQEEVVRLEDDLLVTVGILPEHFRYCVVDAQFLKESKIYAADLVRPVNEIIKEQPTPKSPLSVKDLIRLPEYDSIVDKVVEELRMNLCLNSDNSVLRQCNVLLTGAVGTGKTVLVERILDQLSRKPDYCYFDIFYCSRSKGRKTESIQKDLRTIFTNCLLHAPAIVVLENLDVLAHAATEQASQDGEYFNRMADTVHQLIMQYTSSNAIAVIATVSELQLLNKRLSSPRGRHVFQTVSRLPSLERADREIILRELCSHIAAQKLDLVKFSNLTEGYKKCDLVQFVERAIFYAYRINKTQPTLTNEELVQSLEHTNSYCLQGIESNQKTGVESEDSGELRVEELPGLEPVVAVLEEVLMWPSRYPTIFSDSPLRNQAGVLLYGPPGTGKTFLVTKLSSCWNLRIISVKGPELLAKYIGQSEENVRNLFNRARSAKPCVLFFDEFDSLAPKRGHDSTGVTDRVVNQLLTELDGVEGLQGVTVIAATSRPELLDPALLRSGRLDRLVECPLPDAVARVRIFEALSATLNLDECVDFEWFADKTQNYSGADIQSILTSANMAAVKEALAQFGHEKLPKTITVRQKHLVESFQTTRPSLSPSDVAKYQKMYARFTNKEKSSREFVAKRATLA</sequence>
<evidence type="ECO:0000256" key="5">
    <source>
        <dbReference type="ARBA" id="ARBA00022593"/>
    </source>
</evidence>
<dbReference type="AlphaFoldDB" id="A0A6J2TAW2"/>
<dbReference type="SUPFAM" id="SSF52540">
    <property type="entry name" value="P-loop containing nucleoside triphosphate hydrolases"/>
    <property type="match status" value="2"/>
</dbReference>
<evidence type="ECO:0000313" key="20">
    <source>
        <dbReference type="Proteomes" id="UP000504634"/>
    </source>
</evidence>
<comment type="subunit">
    <text evidence="17">Interacts with PEX6; forming the PEX1-PEX6 AAA ATPase complex, which is composed of a heterohexamer formed by a trimer of PEX1-PEX6 dimers.</text>
</comment>
<gene>
    <name evidence="21" type="primary">LOC115622628</name>
</gene>
<dbReference type="RefSeq" id="XP_030372495.1">
    <property type="nucleotide sequence ID" value="XM_030516635.1"/>
</dbReference>
<evidence type="ECO:0000256" key="2">
    <source>
        <dbReference type="ARBA" id="ARBA00006914"/>
    </source>
</evidence>
<evidence type="ECO:0000259" key="19">
    <source>
        <dbReference type="SMART" id="SM00382"/>
    </source>
</evidence>
<feature type="domain" description="AAA+ ATPase" evidence="19">
    <location>
        <begin position="757"/>
        <end position="893"/>
    </location>
</feature>
<dbReference type="CTD" id="5189"/>
<dbReference type="Gene3D" id="1.10.8.60">
    <property type="match status" value="2"/>
</dbReference>
<dbReference type="SUPFAM" id="SSF54585">
    <property type="entry name" value="Cdc48 domain 2-like"/>
    <property type="match status" value="1"/>
</dbReference>
<dbReference type="FunFam" id="3.40.50.300:FF:000149">
    <property type="entry name" value="Nuclear valosin-containing protein-like"/>
    <property type="match status" value="1"/>
</dbReference>
<dbReference type="Proteomes" id="UP000504634">
    <property type="component" value="Unplaced"/>
</dbReference>
<evidence type="ECO:0000256" key="14">
    <source>
        <dbReference type="ARBA" id="ARBA00034532"/>
    </source>
</evidence>
<feature type="domain" description="AAA+ ATPase" evidence="19">
    <location>
        <begin position="480"/>
        <end position="639"/>
    </location>
</feature>
<dbReference type="PROSITE" id="PS00674">
    <property type="entry name" value="AAA"/>
    <property type="match status" value="1"/>
</dbReference>
<evidence type="ECO:0000256" key="9">
    <source>
        <dbReference type="ARBA" id="ARBA00022840"/>
    </source>
</evidence>
<keyword evidence="3" id="KW-0813">Transport</keyword>
<dbReference type="SUPFAM" id="SSF50692">
    <property type="entry name" value="ADC-like"/>
    <property type="match status" value="1"/>
</dbReference>
<evidence type="ECO:0000313" key="21">
    <source>
        <dbReference type="RefSeq" id="XP_030372495.1"/>
    </source>
</evidence>
<dbReference type="GO" id="GO:0005829">
    <property type="term" value="C:cytosol"/>
    <property type="evidence" value="ECO:0007669"/>
    <property type="project" value="UniProtKB-SubCell"/>
</dbReference>
<protein>
    <recommendedName>
        <fullName evidence="14">Peroxisomal ATPase PEX1</fullName>
    </recommendedName>
    <alternativeName>
        <fullName evidence="13">Peroxin-1</fullName>
    </alternativeName>
</protein>
<keyword evidence="10" id="KW-0653">Protein transport</keyword>
<dbReference type="InterPro" id="IPR050168">
    <property type="entry name" value="AAA_ATPase_domain"/>
</dbReference>
<evidence type="ECO:0000256" key="1">
    <source>
        <dbReference type="ARBA" id="ARBA00004514"/>
    </source>
</evidence>
<keyword evidence="5" id="KW-0962">Peroxisome biogenesis</keyword>
<dbReference type="GO" id="GO:0016558">
    <property type="term" value="P:protein import into peroxisome matrix"/>
    <property type="evidence" value="ECO:0007669"/>
    <property type="project" value="TreeGrafter"/>
</dbReference>
<dbReference type="InterPro" id="IPR003593">
    <property type="entry name" value="AAA+_ATPase"/>
</dbReference>
<evidence type="ECO:0000256" key="12">
    <source>
        <dbReference type="ARBA" id="ARBA00023140"/>
    </source>
</evidence>
<name>A0A6J2TAW2_DROLE</name>
<dbReference type="InterPro" id="IPR003959">
    <property type="entry name" value="ATPase_AAA_core"/>
</dbReference>
<dbReference type="InterPro" id="IPR029067">
    <property type="entry name" value="CDC48_domain_2-like_sf"/>
</dbReference>
<evidence type="ECO:0000256" key="15">
    <source>
        <dbReference type="ARBA" id="ARBA00046271"/>
    </source>
</evidence>
<organism evidence="20 21">
    <name type="scientific">Drosophila lebanonensis</name>
    <name type="common">Fruit fly</name>
    <name type="synonym">Scaptodrosophila lebanonensis</name>
    <dbReference type="NCBI Taxonomy" id="7225"/>
    <lineage>
        <taxon>Eukaryota</taxon>
        <taxon>Metazoa</taxon>
        <taxon>Ecdysozoa</taxon>
        <taxon>Arthropoda</taxon>
        <taxon>Hexapoda</taxon>
        <taxon>Insecta</taxon>
        <taxon>Pterygota</taxon>
        <taxon>Neoptera</taxon>
        <taxon>Endopterygota</taxon>
        <taxon>Diptera</taxon>
        <taxon>Brachycera</taxon>
        <taxon>Muscomorpha</taxon>
        <taxon>Ephydroidea</taxon>
        <taxon>Drosophilidae</taxon>
        <taxon>Scaptodrosophila</taxon>
    </lineage>
</organism>
<dbReference type="InterPro" id="IPR015342">
    <property type="entry name" value="PEX1-N_C-lobe"/>
</dbReference>
<dbReference type="PANTHER" id="PTHR23077:SF12">
    <property type="entry name" value="PEROXISOMAL ATPASE PEX1"/>
    <property type="match status" value="1"/>
</dbReference>
<evidence type="ECO:0000256" key="11">
    <source>
        <dbReference type="ARBA" id="ARBA00023136"/>
    </source>
</evidence>
<dbReference type="Pfam" id="PF17862">
    <property type="entry name" value="AAA_lid_3"/>
    <property type="match status" value="1"/>
</dbReference>
<keyword evidence="12" id="KW-0576">Peroxisome</keyword>
<dbReference type="PANTHER" id="PTHR23077">
    <property type="entry name" value="AAA-FAMILY ATPASE"/>
    <property type="match status" value="1"/>
</dbReference>
<evidence type="ECO:0000256" key="13">
    <source>
        <dbReference type="ARBA" id="ARBA00032509"/>
    </source>
</evidence>
<dbReference type="SMART" id="SM00382">
    <property type="entry name" value="AAA"/>
    <property type="match status" value="2"/>
</dbReference>
<comment type="catalytic activity">
    <reaction evidence="16">
        <text>ATP + H2O = ADP + phosphate + H(+)</text>
        <dbReference type="Rhea" id="RHEA:13065"/>
        <dbReference type="ChEBI" id="CHEBI:15377"/>
        <dbReference type="ChEBI" id="CHEBI:15378"/>
        <dbReference type="ChEBI" id="CHEBI:30616"/>
        <dbReference type="ChEBI" id="CHEBI:43474"/>
        <dbReference type="ChEBI" id="CHEBI:456216"/>
    </reaction>
    <physiologicalReaction direction="left-to-right" evidence="16">
        <dbReference type="Rhea" id="RHEA:13066"/>
    </physiologicalReaction>
</comment>
<dbReference type="Pfam" id="PF00004">
    <property type="entry name" value="AAA"/>
    <property type="match status" value="2"/>
</dbReference>
<keyword evidence="7" id="KW-0547">Nucleotide-binding</keyword>
<keyword evidence="6" id="KW-0677">Repeat</keyword>